<keyword evidence="3" id="KW-1185">Reference proteome</keyword>
<evidence type="ECO:0000256" key="1">
    <source>
        <dbReference type="SAM" id="MobiDB-lite"/>
    </source>
</evidence>
<accession>A0AAW2FHY7</accession>
<dbReference type="EMBL" id="JADYXP020000010">
    <property type="protein sequence ID" value="KAL0115052.1"/>
    <property type="molecule type" value="Genomic_DNA"/>
</dbReference>
<protein>
    <recommendedName>
        <fullName evidence="4">Ribosomal protein S4</fullName>
    </recommendedName>
</protein>
<comment type="caution">
    <text evidence="2">The sequence shown here is derived from an EMBL/GenBank/DDBJ whole genome shotgun (WGS) entry which is preliminary data.</text>
</comment>
<proteinExistence type="predicted"/>
<dbReference type="AlphaFoldDB" id="A0AAW2FHY7"/>
<feature type="region of interest" description="Disordered" evidence="1">
    <location>
        <begin position="202"/>
        <end position="268"/>
    </location>
</feature>
<dbReference type="Proteomes" id="UP001430953">
    <property type="component" value="Unassembled WGS sequence"/>
</dbReference>
<evidence type="ECO:0000313" key="2">
    <source>
        <dbReference type="EMBL" id="KAL0115052.1"/>
    </source>
</evidence>
<reference evidence="2 3" key="1">
    <citation type="submission" date="2023-03" db="EMBL/GenBank/DDBJ databases">
        <title>High recombination rates correlate with genetic variation in Cardiocondyla obscurior ants.</title>
        <authorList>
            <person name="Errbii M."/>
        </authorList>
    </citation>
    <scope>NUCLEOTIDE SEQUENCE [LARGE SCALE GENOMIC DNA]</scope>
    <source>
        <strain evidence="2">Alpha-2009</strain>
        <tissue evidence="2">Whole body</tissue>
    </source>
</reference>
<evidence type="ECO:0000313" key="3">
    <source>
        <dbReference type="Proteomes" id="UP001430953"/>
    </source>
</evidence>
<name>A0AAW2FHY7_9HYME</name>
<gene>
    <name evidence="2" type="ORF">PUN28_010552</name>
</gene>
<organism evidence="2 3">
    <name type="scientific">Cardiocondyla obscurior</name>
    <dbReference type="NCBI Taxonomy" id="286306"/>
    <lineage>
        <taxon>Eukaryota</taxon>
        <taxon>Metazoa</taxon>
        <taxon>Ecdysozoa</taxon>
        <taxon>Arthropoda</taxon>
        <taxon>Hexapoda</taxon>
        <taxon>Insecta</taxon>
        <taxon>Pterygota</taxon>
        <taxon>Neoptera</taxon>
        <taxon>Endopterygota</taxon>
        <taxon>Hymenoptera</taxon>
        <taxon>Apocrita</taxon>
        <taxon>Aculeata</taxon>
        <taxon>Formicoidea</taxon>
        <taxon>Formicidae</taxon>
        <taxon>Myrmicinae</taxon>
        <taxon>Cardiocondyla</taxon>
    </lineage>
</organism>
<evidence type="ECO:0008006" key="4">
    <source>
        <dbReference type="Google" id="ProtNLM"/>
    </source>
</evidence>
<sequence>MFARNITPIYLNKFCDFRRERYARLSRYFQSRLNKAKFAASPYGVAVGKQGTPRVLPKKLSSTLGATDAPSRPRGGGKKRDYLVFKQRRHYPALFFSTERLRPALVPRIIALTHRTIAFNFNRVFDVALLPASAFRTKEPQVIKLFRKSRLLFRISRPSQLLKCLRVVEHFRRLNKILMKASSHPRFINIVGAFLGVHGREYPSGNANTRGRERRRRSDRRVSADNARVSWSFHQPHLREENTPARRMKHDGGDASGDNISSRDYPADADNVRSMKRRWIRSARVPLIE</sequence>